<feature type="region of interest" description="Disordered" evidence="2">
    <location>
        <begin position="115"/>
        <end position="149"/>
    </location>
</feature>
<gene>
    <name evidence="4" type="ORF">NBG84_15915</name>
</gene>
<feature type="compositionally biased region" description="Pro residues" evidence="2">
    <location>
        <begin position="124"/>
        <end position="139"/>
    </location>
</feature>
<reference evidence="4" key="1">
    <citation type="submission" date="2022-06" db="EMBL/GenBank/DDBJ databases">
        <title>Genome public.</title>
        <authorList>
            <person name="Sun Q."/>
        </authorList>
    </citation>
    <scope>NUCLEOTIDE SEQUENCE</scope>
    <source>
        <strain evidence="4">CWNU-1</strain>
    </source>
</reference>
<keyword evidence="5" id="KW-1185">Reference proteome</keyword>
<evidence type="ECO:0000259" key="3">
    <source>
        <dbReference type="Pfam" id="PF02342"/>
    </source>
</evidence>
<feature type="domain" description="TerD" evidence="3">
    <location>
        <begin position="13"/>
        <end position="101"/>
    </location>
</feature>
<evidence type="ECO:0000256" key="1">
    <source>
        <dbReference type="ARBA" id="ARBA00008775"/>
    </source>
</evidence>
<evidence type="ECO:0000313" key="4">
    <source>
        <dbReference type="EMBL" id="MCM2389756.1"/>
    </source>
</evidence>
<dbReference type="PANTHER" id="PTHR32097:SF4">
    <property type="entry name" value="GENERAL STRESS PROTEIN 16U"/>
    <property type="match status" value="1"/>
</dbReference>
<dbReference type="Gene3D" id="2.60.60.30">
    <property type="entry name" value="sav2460 like domains"/>
    <property type="match status" value="1"/>
</dbReference>
<accession>A0ABT0UR84</accession>
<proteinExistence type="inferred from homology"/>
<feature type="region of interest" description="Disordered" evidence="2">
    <location>
        <begin position="175"/>
        <end position="203"/>
    </location>
</feature>
<name>A0ABT0UR84_9ACTN</name>
<comment type="caution">
    <text evidence="4">The sequence shown here is derived from an EMBL/GenBank/DDBJ whole genome shotgun (WGS) entry which is preliminary data.</text>
</comment>
<dbReference type="InterPro" id="IPR051324">
    <property type="entry name" value="Stress/Tellurium_Resist"/>
</dbReference>
<comment type="similarity">
    <text evidence="1">Belongs to the CAPAB/TerDEXZ family.</text>
</comment>
<dbReference type="InterPro" id="IPR003325">
    <property type="entry name" value="TerD"/>
</dbReference>
<evidence type="ECO:0000256" key="2">
    <source>
        <dbReference type="SAM" id="MobiDB-lite"/>
    </source>
</evidence>
<dbReference type="PANTHER" id="PTHR32097">
    <property type="entry name" value="CAMP-BINDING PROTEIN 1-RELATED"/>
    <property type="match status" value="1"/>
</dbReference>
<organism evidence="4 5">
    <name type="scientific">Streptomyces albipurpureus</name>
    <dbReference type="NCBI Taxonomy" id="2897419"/>
    <lineage>
        <taxon>Bacteria</taxon>
        <taxon>Bacillati</taxon>
        <taxon>Actinomycetota</taxon>
        <taxon>Actinomycetes</taxon>
        <taxon>Kitasatosporales</taxon>
        <taxon>Streptomycetaceae</taxon>
        <taxon>Streptomyces</taxon>
    </lineage>
</organism>
<sequence length="203" mass="20732">MRYLGANDRGPWLELRLAVIEAEIERVLVVASRDGIPFSARTGLVMEAFAEDGEGVLRYEVDDAAAGTALVLGAFHRSSGGWKFSATGEGYASGLAGLVSAHGIEVADDPAAPAPATPLAAAPAAPPVPAPAAPVPHPTAPVGAHGPDTAASDWSFGEAFVPHVVAGHGREVVDTGRHVPAGSRPGPHRVHGRRVPLPSPARP</sequence>
<dbReference type="EMBL" id="JAMQAW010000012">
    <property type="protein sequence ID" value="MCM2389756.1"/>
    <property type="molecule type" value="Genomic_DNA"/>
</dbReference>
<dbReference type="Pfam" id="PF02342">
    <property type="entry name" value="TerD"/>
    <property type="match status" value="1"/>
</dbReference>
<protein>
    <submittedName>
        <fullName evidence="4">TerD family protein</fullName>
    </submittedName>
</protein>
<evidence type="ECO:0000313" key="5">
    <source>
        <dbReference type="Proteomes" id="UP001431429"/>
    </source>
</evidence>
<dbReference type="Proteomes" id="UP001431429">
    <property type="component" value="Unassembled WGS sequence"/>
</dbReference>